<dbReference type="EC" id="5.2.1.8" evidence="2"/>
<dbReference type="PROSITE" id="PS50059">
    <property type="entry name" value="FKBP_PPIASE"/>
    <property type="match status" value="1"/>
</dbReference>
<comment type="catalytic activity">
    <reaction evidence="1">
        <text>[protein]-peptidylproline (omega=180) = [protein]-peptidylproline (omega=0)</text>
        <dbReference type="Rhea" id="RHEA:16237"/>
        <dbReference type="Rhea" id="RHEA-COMP:10747"/>
        <dbReference type="Rhea" id="RHEA-COMP:10748"/>
        <dbReference type="ChEBI" id="CHEBI:83833"/>
        <dbReference type="ChEBI" id="CHEBI:83834"/>
        <dbReference type="EC" id="5.2.1.8"/>
    </reaction>
</comment>
<evidence type="ECO:0000259" key="5">
    <source>
        <dbReference type="PROSITE" id="PS50059"/>
    </source>
</evidence>
<dbReference type="EMBL" id="UOEW01000291">
    <property type="protein sequence ID" value="VAW40946.1"/>
    <property type="molecule type" value="Genomic_DNA"/>
</dbReference>
<dbReference type="PANTHER" id="PTHR43811:SF19">
    <property type="entry name" value="39 KDA FK506-BINDING NUCLEAR PROTEIN"/>
    <property type="match status" value="1"/>
</dbReference>
<evidence type="ECO:0000256" key="1">
    <source>
        <dbReference type="ARBA" id="ARBA00000971"/>
    </source>
</evidence>
<dbReference type="Gene3D" id="3.10.50.40">
    <property type="match status" value="1"/>
</dbReference>
<protein>
    <recommendedName>
        <fullName evidence="2">peptidylprolyl isomerase</fullName>
        <ecNumber evidence="2">5.2.1.8</ecNumber>
    </recommendedName>
</protein>
<feature type="domain" description="PPIase FKBP-type" evidence="5">
    <location>
        <begin position="149"/>
        <end position="236"/>
    </location>
</feature>
<keyword evidence="3" id="KW-0697">Rotamase</keyword>
<organism evidence="6">
    <name type="scientific">hydrothermal vent metagenome</name>
    <dbReference type="NCBI Taxonomy" id="652676"/>
    <lineage>
        <taxon>unclassified sequences</taxon>
        <taxon>metagenomes</taxon>
        <taxon>ecological metagenomes</taxon>
    </lineage>
</organism>
<dbReference type="PANTHER" id="PTHR43811">
    <property type="entry name" value="FKBP-TYPE PEPTIDYL-PROLYL CIS-TRANS ISOMERASE FKPA"/>
    <property type="match status" value="1"/>
</dbReference>
<evidence type="ECO:0000256" key="2">
    <source>
        <dbReference type="ARBA" id="ARBA00013194"/>
    </source>
</evidence>
<name>A0A3B0W8R4_9ZZZZ</name>
<dbReference type="SUPFAM" id="SSF54534">
    <property type="entry name" value="FKBP-like"/>
    <property type="match status" value="1"/>
</dbReference>
<proteinExistence type="predicted"/>
<dbReference type="InterPro" id="IPR036944">
    <property type="entry name" value="PPIase_FKBP_N_sf"/>
</dbReference>
<dbReference type="Gene3D" id="1.10.287.460">
    <property type="entry name" value="Peptidyl-prolyl cis-trans isomerase, FKBP-type, N-terminal domain"/>
    <property type="match status" value="1"/>
</dbReference>
<dbReference type="InterPro" id="IPR001179">
    <property type="entry name" value="PPIase_FKBP_dom"/>
</dbReference>
<dbReference type="GO" id="GO:0006457">
    <property type="term" value="P:protein folding"/>
    <property type="evidence" value="ECO:0007669"/>
    <property type="project" value="InterPro"/>
</dbReference>
<evidence type="ECO:0000313" key="6">
    <source>
        <dbReference type="EMBL" id="VAW40946.1"/>
    </source>
</evidence>
<accession>A0A3B0W8R4</accession>
<evidence type="ECO:0000256" key="4">
    <source>
        <dbReference type="ARBA" id="ARBA00023235"/>
    </source>
</evidence>
<dbReference type="InterPro" id="IPR046357">
    <property type="entry name" value="PPIase_dom_sf"/>
</dbReference>
<dbReference type="Pfam" id="PF01346">
    <property type="entry name" value="FKBP_N"/>
    <property type="match status" value="1"/>
</dbReference>
<keyword evidence="4 6" id="KW-0413">Isomerase</keyword>
<dbReference type="FunFam" id="3.10.50.40:FF:000006">
    <property type="entry name" value="Peptidyl-prolyl cis-trans isomerase"/>
    <property type="match status" value="1"/>
</dbReference>
<sequence>MKKTVTSLMVGTLLATSVSIAGNLDTDNQKTNYMIGTDVGAYIKKSGMDFDSDAFMAGINDAASGAESQLSPEQITTLRQALQAEQQAAQASQREEMMVKLEADKVKNLEAGTAFMADKAKAKGISSTESGMLYEVMTKGDGAKPASANATVVVHYVGTLIDGTTFDSSVDRGQPATFALNQVIKGWTEGLQLMNAGSKYRFYIPPNLAYGSDARPGSPIGPNSTLIFEVELIEVKDTKDAEPAE</sequence>
<dbReference type="GO" id="GO:0003755">
    <property type="term" value="F:peptidyl-prolyl cis-trans isomerase activity"/>
    <property type="evidence" value="ECO:0007669"/>
    <property type="project" value="UniProtKB-KW"/>
</dbReference>
<gene>
    <name evidence="6" type="ORF">MNBD_GAMMA01-326</name>
</gene>
<dbReference type="AlphaFoldDB" id="A0A3B0W8R4"/>
<dbReference type="Pfam" id="PF00254">
    <property type="entry name" value="FKBP_C"/>
    <property type="match status" value="1"/>
</dbReference>
<reference evidence="6" key="1">
    <citation type="submission" date="2018-06" db="EMBL/GenBank/DDBJ databases">
        <authorList>
            <person name="Zhirakovskaya E."/>
        </authorList>
    </citation>
    <scope>NUCLEOTIDE SEQUENCE</scope>
</reference>
<dbReference type="InterPro" id="IPR000774">
    <property type="entry name" value="PPIase_FKBP_N"/>
</dbReference>
<evidence type="ECO:0000256" key="3">
    <source>
        <dbReference type="ARBA" id="ARBA00023110"/>
    </source>
</evidence>